<name>A0ABU3B9W2_9GAMM</name>
<dbReference type="Proteomes" id="UP001259982">
    <property type="component" value="Unassembled WGS sequence"/>
</dbReference>
<accession>A0ABU3B9W2</accession>
<organism evidence="1 2">
    <name type="scientific">Spectribacter acetivorans</name>
    <dbReference type="NCBI Taxonomy" id="3075603"/>
    <lineage>
        <taxon>Bacteria</taxon>
        <taxon>Pseudomonadati</taxon>
        <taxon>Pseudomonadota</taxon>
        <taxon>Gammaproteobacteria</taxon>
        <taxon>Salinisphaerales</taxon>
        <taxon>Salinisphaeraceae</taxon>
        <taxon>Spectribacter</taxon>
    </lineage>
</organism>
<dbReference type="PANTHER" id="PTHR40518">
    <property type="entry name" value="ACETOACETATE DECARBOXYLASE"/>
    <property type="match status" value="1"/>
</dbReference>
<dbReference type="Pfam" id="PF06314">
    <property type="entry name" value="ADC"/>
    <property type="match status" value="1"/>
</dbReference>
<evidence type="ECO:0000313" key="2">
    <source>
        <dbReference type="Proteomes" id="UP001259982"/>
    </source>
</evidence>
<dbReference type="SUPFAM" id="SSF160104">
    <property type="entry name" value="Acetoacetate decarboxylase-like"/>
    <property type="match status" value="1"/>
</dbReference>
<dbReference type="EMBL" id="JAVRHY010000009">
    <property type="protein sequence ID" value="MDT0618948.1"/>
    <property type="molecule type" value="Genomic_DNA"/>
</dbReference>
<proteinExistence type="predicted"/>
<reference evidence="1 2" key="1">
    <citation type="submission" date="2023-09" db="EMBL/GenBank/DDBJ databases">
        <authorList>
            <person name="Rey-Velasco X."/>
        </authorList>
    </citation>
    <scope>NUCLEOTIDE SEQUENCE [LARGE SCALE GENOMIC DNA]</scope>
    <source>
        <strain evidence="1 2">P385</strain>
    </source>
</reference>
<dbReference type="InterPro" id="IPR010451">
    <property type="entry name" value="Acetoacetate_decarboxylase"/>
</dbReference>
<sequence>MSESQPIHAPPPWQLRGQGYIILIRCSREFGERCAAGVPGLAGRALGGIGTVMVVDYSESAVGPYRELLLVPGRFDVEGRKRFAVTDILVSSQPSVDNGRRNWGLPKTLAAFQRHTVESGNEHVRVSRDDRPFAELCFARRSLSWPVTTALAPGGWHTLVQPWEGRRYTTRISARGRVRPARLTECRIDDAVFPDFTSQRVLSCLQVASFSMVFPPAAIEDA</sequence>
<gene>
    <name evidence="1" type="ORF">RM531_10720</name>
</gene>
<keyword evidence="2" id="KW-1185">Reference proteome</keyword>
<comment type="caution">
    <text evidence="1">The sequence shown here is derived from an EMBL/GenBank/DDBJ whole genome shotgun (WGS) entry which is preliminary data.</text>
</comment>
<protein>
    <submittedName>
        <fullName evidence="1">Acetoacetate decarboxylase family protein</fullName>
    </submittedName>
</protein>
<dbReference type="InterPro" id="IPR023375">
    <property type="entry name" value="ADC_dom_sf"/>
</dbReference>
<evidence type="ECO:0000313" key="1">
    <source>
        <dbReference type="EMBL" id="MDT0618948.1"/>
    </source>
</evidence>
<dbReference type="Gene3D" id="2.40.400.10">
    <property type="entry name" value="Acetoacetate decarboxylase-like"/>
    <property type="match status" value="1"/>
</dbReference>
<dbReference type="PANTHER" id="PTHR40518:SF1">
    <property type="entry name" value="ACETOACETATE DECARBOXYLASE"/>
    <property type="match status" value="1"/>
</dbReference>
<dbReference type="RefSeq" id="WP_311659220.1">
    <property type="nucleotide sequence ID" value="NZ_JAVRHY010000009.1"/>
</dbReference>